<proteinExistence type="predicted"/>
<name>A0AAW2BKI7_9ROSI</name>
<accession>A0AAW2BKI7</accession>
<reference evidence="2 3" key="1">
    <citation type="submission" date="2024-01" db="EMBL/GenBank/DDBJ databases">
        <title>A telomere-to-telomere, gap-free genome of sweet tea (Lithocarpus litseifolius).</title>
        <authorList>
            <person name="Zhou J."/>
        </authorList>
    </citation>
    <scope>NUCLEOTIDE SEQUENCE [LARGE SCALE GENOMIC DNA]</scope>
    <source>
        <strain evidence="2">Zhou-2022a</strain>
        <tissue evidence="2">Leaf</tissue>
    </source>
</reference>
<dbReference type="EMBL" id="JAZDWU010000011">
    <property type="protein sequence ID" value="KAK9985294.1"/>
    <property type="molecule type" value="Genomic_DNA"/>
</dbReference>
<dbReference type="Proteomes" id="UP001459277">
    <property type="component" value="Unassembled WGS sequence"/>
</dbReference>
<feature type="region of interest" description="Disordered" evidence="1">
    <location>
        <begin position="24"/>
        <end position="45"/>
    </location>
</feature>
<protein>
    <submittedName>
        <fullName evidence="2">Uncharacterized protein</fullName>
    </submittedName>
</protein>
<evidence type="ECO:0000256" key="1">
    <source>
        <dbReference type="SAM" id="MobiDB-lite"/>
    </source>
</evidence>
<keyword evidence="3" id="KW-1185">Reference proteome</keyword>
<evidence type="ECO:0000313" key="3">
    <source>
        <dbReference type="Proteomes" id="UP001459277"/>
    </source>
</evidence>
<gene>
    <name evidence="2" type="ORF">SO802_030245</name>
</gene>
<comment type="caution">
    <text evidence="2">The sequence shown here is derived from an EMBL/GenBank/DDBJ whole genome shotgun (WGS) entry which is preliminary data.</text>
</comment>
<dbReference type="AlphaFoldDB" id="A0AAW2BKI7"/>
<evidence type="ECO:0000313" key="2">
    <source>
        <dbReference type="EMBL" id="KAK9985294.1"/>
    </source>
</evidence>
<organism evidence="2 3">
    <name type="scientific">Lithocarpus litseifolius</name>
    <dbReference type="NCBI Taxonomy" id="425828"/>
    <lineage>
        <taxon>Eukaryota</taxon>
        <taxon>Viridiplantae</taxon>
        <taxon>Streptophyta</taxon>
        <taxon>Embryophyta</taxon>
        <taxon>Tracheophyta</taxon>
        <taxon>Spermatophyta</taxon>
        <taxon>Magnoliopsida</taxon>
        <taxon>eudicotyledons</taxon>
        <taxon>Gunneridae</taxon>
        <taxon>Pentapetalae</taxon>
        <taxon>rosids</taxon>
        <taxon>fabids</taxon>
        <taxon>Fagales</taxon>
        <taxon>Fagaceae</taxon>
        <taxon>Lithocarpus</taxon>
    </lineage>
</organism>
<sequence>MQGSRDQESSSLIATVQDIQKRLIRPYSLHSPPPPPISSPKKKKKKKLLEDYLDPVLLSAISSKIGLVKKQKAPLLPEMKNKPKKKLVMVKDFEWPVDELNAFVAADASRSDQVADLNNDFIEEESEESCTPFRRFEQSALKRFKELDQP</sequence>